<name>A0A4Y2BY37_ARAVE</name>
<organism evidence="1 2">
    <name type="scientific">Araneus ventricosus</name>
    <name type="common">Orbweaver spider</name>
    <name type="synonym">Epeira ventricosa</name>
    <dbReference type="NCBI Taxonomy" id="182803"/>
    <lineage>
        <taxon>Eukaryota</taxon>
        <taxon>Metazoa</taxon>
        <taxon>Ecdysozoa</taxon>
        <taxon>Arthropoda</taxon>
        <taxon>Chelicerata</taxon>
        <taxon>Arachnida</taxon>
        <taxon>Araneae</taxon>
        <taxon>Araneomorphae</taxon>
        <taxon>Entelegynae</taxon>
        <taxon>Araneoidea</taxon>
        <taxon>Araneidae</taxon>
        <taxon>Araneus</taxon>
    </lineage>
</organism>
<evidence type="ECO:0000313" key="2">
    <source>
        <dbReference type="Proteomes" id="UP000499080"/>
    </source>
</evidence>
<sequence length="94" mass="10253">MITLQTSLRSCFISQSIFSPLLMTPHNGSFPKHFPAKASAVSFLSDHGNGTPAPSRTGAEVPLRRMGSCPSIFRWLDGYLCFTPLLESDSSNFS</sequence>
<reference evidence="1 2" key="1">
    <citation type="journal article" date="2019" name="Sci. Rep.">
        <title>Orb-weaving spider Araneus ventricosus genome elucidates the spidroin gene catalogue.</title>
        <authorList>
            <person name="Kono N."/>
            <person name="Nakamura H."/>
            <person name="Ohtoshi R."/>
            <person name="Moran D.A.P."/>
            <person name="Shinohara A."/>
            <person name="Yoshida Y."/>
            <person name="Fujiwara M."/>
            <person name="Mori M."/>
            <person name="Tomita M."/>
            <person name="Arakawa K."/>
        </authorList>
    </citation>
    <scope>NUCLEOTIDE SEQUENCE [LARGE SCALE GENOMIC DNA]</scope>
</reference>
<proteinExistence type="predicted"/>
<dbReference type="EMBL" id="BGPR01000118">
    <property type="protein sequence ID" value="GBL96226.1"/>
    <property type="molecule type" value="Genomic_DNA"/>
</dbReference>
<accession>A0A4Y2BY37</accession>
<gene>
    <name evidence="1" type="ORF">AVEN_118766_1</name>
</gene>
<dbReference type="Proteomes" id="UP000499080">
    <property type="component" value="Unassembled WGS sequence"/>
</dbReference>
<evidence type="ECO:0000313" key="1">
    <source>
        <dbReference type="EMBL" id="GBL96226.1"/>
    </source>
</evidence>
<comment type="caution">
    <text evidence="1">The sequence shown here is derived from an EMBL/GenBank/DDBJ whole genome shotgun (WGS) entry which is preliminary data.</text>
</comment>
<keyword evidence="2" id="KW-1185">Reference proteome</keyword>
<protein>
    <submittedName>
        <fullName evidence="1">Uncharacterized protein</fullName>
    </submittedName>
</protein>
<dbReference type="AlphaFoldDB" id="A0A4Y2BY37"/>